<dbReference type="PROSITE" id="PS51770">
    <property type="entry name" value="HOTDOG_ACOT"/>
    <property type="match status" value="1"/>
</dbReference>
<dbReference type="InterPro" id="IPR040170">
    <property type="entry name" value="Cytosol_ACT"/>
</dbReference>
<feature type="non-terminal residue" evidence="5">
    <location>
        <position position="80"/>
    </location>
</feature>
<dbReference type="PANTHER" id="PTHR11049:SF24">
    <property type="entry name" value="CYTOSOLIC ACYL COENZYME A THIOESTER HYDROLASE"/>
    <property type="match status" value="1"/>
</dbReference>
<organism evidence="5 6">
    <name type="scientific">Saguinus oedipus</name>
    <name type="common">Cotton-top tamarin</name>
    <name type="synonym">Oedipomidas oedipus</name>
    <dbReference type="NCBI Taxonomy" id="9490"/>
    <lineage>
        <taxon>Eukaryota</taxon>
        <taxon>Metazoa</taxon>
        <taxon>Chordata</taxon>
        <taxon>Craniata</taxon>
        <taxon>Vertebrata</taxon>
        <taxon>Euteleostomi</taxon>
        <taxon>Mammalia</taxon>
        <taxon>Eutheria</taxon>
        <taxon>Euarchontoglires</taxon>
        <taxon>Primates</taxon>
        <taxon>Haplorrhini</taxon>
        <taxon>Platyrrhini</taxon>
        <taxon>Cebidae</taxon>
        <taxon>Callitrichinae</taxon>
        <taxon>Saguinus</taxon>
    </lineage>
</organism>
<dbReference type="InterPro" id="IPR006683">
    <property type="entry name" value="Thioestr_dom"/>
</dbReference>
<keyword evidence="1" id="KW-0719">Serine esterase</keyword>
<dbReference type="SUPFAM" id="SSF54637">
    <property type="entry name" value="Thioesterase/thiol ester dehydrase-isomerase"/>
    <property type="match status" value="1"/>
</dbReference>
<dbReference type="InterPro" id="IPR033120">
    <property type="entry name" value="HOTDOG_ACOT"/>
</dbReference>
<dbReference type="GO" id="GO:0016787">
    <property type="term" value="F:hydrolase activity"/>
    <property type="evidence" value="ECO:0007669"/>
    <property type="project" value="UniProtKB-KW"/>
</dbReference>
<dbReference type="InterPro" id="IPR029069">
    <property type="entry name" value="HotDog_dom_sf"/>
</dbReference>
<sequence length="80" mass="8650">MKLIDQVTKIVAARHCKTNIVTASANTINLHKIRKGCVITISGCMTFKSNKSMEIKVSVDADAGVDSSQKPYQAASAFTY</sequence>
<dbReference type="Gene3D" id="3.10.129.10">
    <property type="entry name" value="Hotdog Thioesterase"/>
    <property type="match status" value="1"/>
</dbReference>
<comment type="caution">
    <text evidence="5">The sequence shown here is derived from an EMBL/GenBank/DDBJ whole genome shotgun (WGS) entry which is preliminary data.</text>
</comment>
<dbReference type="EMBL" id="JASSZA010000003">
    <property type="protein sequence ID" value="KAK2115644.1"/>
    <property type="molecule type" value="Genomic_DNA"/>
</dbReference>
<keyword evidence="2 3" id="KW-0378">Hydrolase</keyword>
<protein>
    <submittedName>
        <fullName evidence="5">Cytosolic acyl coenzyme A thioester hydrolase</fullName>
    </submittedName>
</protein>
<evidence type="ECO:0000256" key="2">
    <source>
        <dbReference type="ARBA" id="ARBA00022801"/>
    </source>
</evidence>
<accession>A0ABQ9W3K0</accession>
<dbReference type="Proteomes" id="UP001266305">
    <property type="component" value="Unassembled WGS sequence"/>
</dbReference>
<evidence type="ECO:0000313" key="5">
    <source>
        <dbReference type="EMBL" id="KAK2115644.1"/>
    </source>
</evidence>
<gene>
    <name evidence="5" type="primary">ACOT7_1</name>
    <name evidence="5" type="ORF">P7K49_006270</name>
</gene>
<reference evidence="5 6" key="1">
    <citation type="submission" date="2023-05" db="EMBL/GenBank/DDBJ databases">
        <title>B98-5 Cell Line De Novo Hybrid Assembly: An Optical Mapping Approach.</title>
        <authorList>
            <person name="Kananen K."/>
            <person name="Auerbach J.A."/>
            <person name="Kautto E."/>
            <person name="Blachly J.S."/>
        </authorList>
    </citation>
    <scope>NUCLEOTIDE SEQUENCE [LARGE SCALE GENOMIC DNA]</scope>
    <source>
        <strain evidence="5">B95-8</strain>
        <tissue evidence="5">Cell line</tissue>
    </source>
</reference>
<dbReference type="Pfam" id="PF03061">
    <property type="entry name" value="4HBT"/>
    <property type="match status" value="1"/>
</dbReference>
<proteinExistence type="predicted"/>
<evidence type="ECO:0000256" key="3">
    <source>
        <dbReference type="PROSITE-ProRule" id="PRU01106"/>
    </source>
</evidence>
<keyword evidence="6" id="KW-1185">Reference proteome</keyword>
<dbReference type="PANTHER" id="PTHR11049">
    <property type="entry name" value="ACYL COENZYME A THIOESTER HYDROLASE"/>
    <property type="match status" value="1"/>
</dbReference>
<evidence type="ECO:0000259" key="4">
    <source>
        <dbReference type="PROSITE" id="PS51770"/>
    </source>
</evidence>
<feature type="domain" description="HotDog ACOT-type" evidence="4">
    <location>
        <begin position="1"/>
        <end position="80"/>
    </location>
</feature>
<name>A0ABQ9W3K0_SAGOE</name>
<evidence type="ECO:0000256" key="1">
    <source>
        <dbReference type="ARBA" id="ARBA00022487"/>
    </source>
</evidence>
<evidence type="ECO:0000313" key="6">
    <source>
        <dbReference type="Proteomes" id="UP001266305"/>
    </source>
</evidence>